<dbReference type="PROSITE" id="PS51147">
    <property type="entry name" value="PFTA"/>
    <property type="match status" value="2"/>
</dbReference>
<gene>
    <name evidence="8" type="primary">PGTA</name>
    <name evidence="8" type="ORF">NBO_440g0001</name>
</gene>
<comment type="function">
    <text evidence="6">Catalyzes the transfer of a geranyl-geranyl moiety from geranyl-geranyl pyrophosphate to cysteines occuring in specific C-terminal amino acid sequences.</text>
</comment>
<dbReference type="PANTHER" id="PTHR11129:SF2">
    <property type="entry name" value="GERANYLGERANYL TRANSFERASE TYPE-2 SUBUNIT ALPHA"/>
    <property type="match status" value="1"/>
</dbReference>
<evidence type="ECO:0000256" key="1">
    <source>
        <dbReference type="ARBA" id="ARBA00006734"/>
    </source>
</evidence>
<name>R0MI45_NOSB1</name>
<dbReference type="EC" id="2.5.1.60" evidence="6"/>
<evidence type="ECO:0000256" key="2">
    <source>
        <dbReference type="ARBA" id="ARBA00022602"/>
    </source>
</evidence>
<dbReference type="Pfam" id="PF01239">
    <property type="entry name" value="PPTA"/>
    <property type="match status" value="2"/>
</dbReference>
<sequence>MYLELLPFITEDYKGWNYFKQNNILILQITELALENNPKSYQAWYHRLYIYKLNPNLLLNQIEREIKLISLLLKFDPRNFHCWNYKEGIRKILELEEVKEGSSEDGGNSGGCNEEGVNKGDTEGESLKNTPPLKDINLLKDTNTPLKDTTPHTPLKDTTHISLHCPSQIP</sequence>
<comment type="similarity">
    <text evidence="1 6">Belongs to the protein prenyltransferase subunit alpha family.</text>
</comment>
<dbReference type="VEuPathDB" id="MicrosporidiaDB:NBO_440g0001"/>
<dbReference type="Gene3D" id="1.25.40.120">
    <property type="entry name" value="Protein prenylyltransferase"/>
    <property type="match status" value="1"/>
</dbReference>
<keyword evidence="3 6" id="KW-0808">Transferase</keyword>
<dbReference type="PANTHER" id="PTHR11129">
    <property type="entry name" value="PROTEIN FARNESYLTRANSFERASE ALPHA SUBUNIT/RAB GERANYLGERANYL TRANSFERASE ALPHA SUBUNIT"/>
    <property type="match status" value="1"/>
</dbReference>
<organism evidence="8 9">
    <name type="scientific">Nosema bombycis (strain CQ1 / CVCC 102059)</name>
    <name type="common">Microsporidian parasite</name>
    <name type="synonym">Pebrine of silkworm</name>
    <dbReference type="NCBI Taxonomy" id="578461"/>
    <lineage>
        <taxon>Eukaryota</taxon>
        <taxon>Fungi</taxon>
        <taxon>Fungi incertae sedis</taxon>
        <taxon>Microsporidia</taxon>
        <taxon>Nosematidae</taxon>
        <taxon>Nosema</taxon>
    </lineage>
</organism>
<comment type="catalytic activity">
    <reaction evidence="5 6">
        <text>geranylgeranyl diphosphate + L-cysteinyl-[protein] = S-geranylgeranyl-L-cysteinyl-[protein] + diphosphate</text>
        <dbReference type="Rhea" id="RHEA:21240"/>
        <dbReference type="Rhea" id="RHEA-COMP:10131"/>
        <dbReference type="Rhea" id="RHEA-COMP:11537"/>
        <dbReference type="ChEBI" id="CHEBI:29950"/>
        <dbReference type="ChEBI" id="CHEBI:33019"/>
        <dbReference type="ChEBI" id="CHEBI:57533"/>
        <dbReference type="ChEBI" id="CHEBI:86021"/>
        <dbReference type="EC" id="2.5.1.60"/>
    </reaction>
</comment>
<dbReference type="OrthoDB" id="2192310at2759"/>
<dbReference type="STRING" id="578461.R0MI45"/>
<dbReference type="GO" id="GO:0097354">
    <property type="term" value="P:prenylation"/>
    <property type="evidence" value="ECO:0007669"/>
    <property type="project" value="UniProtKB-UniRule"/>
</dbReference>
<accession>R0MI45</accession>
<feature type="compositionally biased region" description="Basic and acidic residues" evidence="7">
    <location>
        <begin position="116"/>
        <end position="126"/>
    </location>
</feature>
<dbReference type="EMBL" id="KB909348">
    <property type="protein sequence ID" value="EOB12453.1"/>
    <property type="molecule type" value="Genomic_DNA"/>
</dbReference>
<keyword evidence="9" id="KW-1185">Reference proteome</keyword>
<protein>
    <recommendedName>
        <fullName evidence="6">Geranylgeranyl transferase type-2 subunit alpha</fullName>
        <ecNumber evidence="6">2.5.1.60</ecNumber>
    </recommendedName>
    <alternativeName>
        <fullName evidence="6">Geranylgeranyl transferase type II subunit alpha</fullName>
    </alternativeName>
</protein>
<keyword evidence="2 6" id="KW-0637">Prenyltransferase</keyword>
<dbReference type="Proteomes" id="UP000016927">
    <property type="component" value="Unassembled WGS sequence"/>
</dbReference>
<evidence type="ECO:0000256" key="4">
    <source>
        <dbReference type="ARBA" id="ARBA00022737"/>
    </source>
</evidence>
<evidence type="ECO:0000313" key="8">
    <source>
        <dbReference type="EMBL" id="EOB12453.1"/>
    </source>
</evidence>
<dbReference type="InterPro" id="IPR002088">
    <property type="entry name" value="Prenyl_trans_a"/>
</dbReference>
<keyword evidence="4" id="KW-0677">Repeat</keyword>
<feature type="region of interest" description="Disordered" evidence="7">
    <location>
        <begin position="101"/>
        <end position="170"/>
    </location>
</feature>
<evidence type="ECO:0000256" key="6">
    <source>
        <dbReference type="RuleBase" id="RU367120"/>
    </source>
</evidence>
<dbReference type="HOGENOM" id="CLU_1571108_0_0_1"/>
<dbReference type="AlphaFoldDB" id="R0MI45"/>
<dbReference type="SUPFAM" id="SSF48439">
    <property type="entry name" value="Protein prenylyltransferase"/>
    <property type="match status" value="1"/>
</dbReference>
<evidence type="ECO:0000313" key="9">
    <source>
        <dbReference type="Proteomes" id="UP000016927"/>
    </source>
</evidence>
<dbReference type="GO" id="GO:0004663">
    <property type="term" value="F:Rab geranylgeranyltransferase activity"/>
    <property type="evidence" value="ECO:0007669"/>
    <property type="project" value="UniProtKB-UniRule"/>
</dbReference>
<evidence type="ECO:0000256" key="5">
    <source>
        <dbReference type="ARBA" id="ARBA00047658"/>
    </source>
</evidence>
<proteinExistence type="inferred from homology"/>
<evidence type="ECO:0000256" key="3">
    <source>
        <dbReference type="ARBA" id="ARBA00022679"/>
    </source>
</evidence>
<dbReference type="GO" id="GO:0005968">
    <property type="term" value="C:Rab-protein geranylgeranyltransferase complex"/>
    <property type="evidence" value="ECO:0007669"/>
    <property type="project" value="TreeGrafter"/>
</dbReference>
<evidence type="ECO:0000256" key="7">
    <source>
        <dbReference type="SAM" id="MobiDB-lite"/>
    </source>
</evidence>
<reference evidence="8 9" key="1">
    <citation type="journal article" date="2013" name="BMC Genomics">
        <title>Comparative genomics of parasitic silkworm microsporidia reveal an association between genome expansion and host adaptation.</title>
        <authorList>
            <person name="Pan G."/>
            <person name="Xu J."/>
            <person name="Li T."/>
            <person name="Xia Q."/>
            <person name="Liu S.L."/>
            <person name="Zhang G."/>
            <person name="Li S."/>
            <person name="Li C."/>
            <person name="Liu H."/>
            <person name="Yang L."/>
            <person name="Liu T."/>
            <person name="Zhang X."/>
            <person name="Wu Z."/>
            <person name="Fan W."/>
            <person name="Dang X."/>
            <person name="Xiang H."/>
            <person name="Tao M."/>
            <person name="Li Y."/>
            <person name="Hu J."/>
            <person name="Li Z."/>
            <person name="Lin L."/>
            <person name="Luo J."/>
            <person name="Geng L."/>
            <person name="Wang L."/>
            <person name="Long M."/>
            <person name="Wan Y."/>
            <person name="He N."/>
            <person name="Zhang Z."/>
            <person name="Lu C."/>
            <person name="Keeling P.J."/>
            <person name="Wang J."/>
            <person name="Xiang Z."/>
            <person name="Zhou Z."/>
        </authorList>
    </citation>
    <scope>NUCLEOTIDE SEQUENCE [LARGE SCALE GENOMIC DNA]</scope>
    <source>
        <strain evidence="9">CQ1 / CVCC 102059</strain>
    </source>
</reference>